<dbReference type="Proteomes" id="UP000291189">
    <property type="component" value="Unassembled WGS sequence"/>
</dbReference>
<dbReference type="Pfam" id="PF07729">
    <property type="entry name" value="FCD"/>
    <property type="match status" value="1"/>
</dbReference>
<accession>A0A4V1Z2I6</accession>
<feature type="domain" description="HTH gntR-type" evidence="4">
    <location>
        <begin position="12"/>
        <end position="80"/>
    </location>
</feature>
<dbReference type="InterPro" id="IPR036388">
    <property type="entry name" value="WH-like_DNA-bd_sf"/>
</dbReference>
<dbReference type="InterPro" id="IPR036390">
    <property type="entry name" value="WH_DNA-bd_sf"/>
</dbReference>
<name>A0A4V1Z2I6_9ACTN</name>
<dbReference type="PRINTS" id="PR00035">
    <property type="entry name" value="HTHGNTR"/>
</dbReference>
<dbReference type="GO" id="GO:0003700">
    <property type="term" value="F:DNA-binding transcription factor activity"/>
    <property type="evidence" value="ECO:0007669"/>
    <property type="project" value="InterPro"/>
</dbReference>
<dbReference type="CDD" id="cd07377">
    <property type="entry name" value="WHTH_GntR"/>
    <property type="match status" value="1"/>
</dbReference>
<dbReference type="Gene3D" id="1.10.10.10">
    <property type="entry name" value="Winged helix-like DNA-binding domain superfamily/Winged helix DNA-binding domain"/>
    <property type="match status" value="1"/>
</dbReference>
<dbReference type="OrthoDB" id="155424at2"/>
<evidence type="ECO:0000256" key="1">
    <source>
        <dbReference type="ARBA" id="ARBA00023015"/>
    </source>
</evidence>
<dbReference type="Pfam" id="PF00392">
    <property type="entry name" value="GntR"/>
    <property type="match status" value="1"/>
</dbReference>
<dbReference type="SMART" id="SM00345">
    <property type="entry name" value="HTH_GNTR"/>
    <property type="match status" value="1"/>
</dbReference>
<organism evidence="5 6">
    <name type="scientific">Nocardioides iriomotensis</name>
    <dbReference type="NCBI Taxonomy" id="715784"/>
    <lineage>
        <taxon>Bacteria</taxon>
        <taxon>Bacillati</taxon>
        <taxon>Actinomycetota</taxon>
        <taxon>Actinomycetes</taxon>
        <taxon>Propionibacteriales</taxon>
        <taxon>Nocardioidaceae</taxon>
        <taxon>Nocardioides</taxon>
    </lineage>
</organism>
<comment type="caution">
    <text evidence="5">The sequence shown here is derived from an EMBL/GenBank/DDBJ whole genome shotgun (WGS) entry which is preliminary data.</text>
</comment>
<dbReference type="EMBL" id="SDPU01000010">
    <property type="protein sequence ID" value="RYU14536.1"/>
    <property type="molecule type" value="Genomic_DNA"/>
</dbReference>
<dbReference type="SUPFAM" id="SSF48008">
    <property type="entry name" value="GntR ligand-binding domain-like"/>
    <property type="match status" value="1"/>
</dbReference>
<dbReference type="InterPro" id="IPR011711">
    <property type="entry name" value="GntR_C"/>
</dbReference>
<evidence type="ECO:0000313" key="5">
    <source>
        <dbReference type="EMBL" id="RYU14536.1"/>
    </source>
</evidence>
<dbReference type="InterPro" id="IPR008920">
    <property type="entry name" value="TF_FadR/GntR_C"/>
</dbReference>
<keyword evidence="3" id="KW-0804">Transcription</keyword>
<dbReference type="GO" id="GO:0003677">
    <property type="term" value="F:DNA binding"/>
    <property type="evidence" value="ECO:0007669"/>
    <property type="project" value="UniProtKB-KW"/>
</dbReference>
<dbReference type="Gene3D" id="1.20.120.530">
    <property type="entry name" value="GntR ligand-binding domain-like"/>
    <property type="match status" value="1"/>
</dbReference>
<reference evidence="5 6" key="1">
    <citation type="submission" date="2019-01" db="EMBL/GenBank/DDBJ databases">
        <title>Nocardioides guangzhouensis sp. nov., an actinobacterium isolated from soil.</title>
        <authorList>
            <person name="Fu Y."/>
            <person name="Cai Y."/>
            <person name="Lin Z."/>
            <person name="Chen P."/>
        </authorList>
    </citation>
    <scope>NUCLEOTIDE SEQUENCE [LARGE SCALE GENOMIC DNA]</scope>
    <source>
        <strain evidence="5 6">NBRC 105384</strain>
    </source>
</reference>
<keyword evidence="2" id="KW-0238">DNA-binding</keyword>
<evidence type="ECO:0000313" key="6">
    <source>
        <dbReference type="Proteomes" id="UP000291189"/>
    </source>
</evidence>
<dbReference type="RefSeq" id="WP_129985420.1">
    <property type="nucleotide sequence ID" value="NZ_SDPU01000010.1"/>
</dbReference>
<keyword evidence="1" id="KW-0805">Transcription regulation</keyword>
<dbReference type="PANTHER" id="PTHR43537:SF5">
    <property type="entry name" value="UXU OPERON TRANSCRIPTIONAL REGULATOR"/>
    <property type="match status" value="1"/>
</dbReference>
<sequence>MTETRFRAIGNEPLALRIRAEILRTLDERRLTPGDRLPPERDLAEQLGVSRPTLREAVRVLEAEGRLEVRRARGVYVAEPLVQRMLEERAFGSAHDVAELYLMREVLEVPAALWAAEHRDVDALAAVESALAALDTAWVAAPEDVDRIRRLDAEFHLAIVRAAGNQFLTQVSDVLHELVMRGTRATLLVPGRREGAQEEHRRILDALLAGDGPAATRAARAHLRAARAAALDAPAVTG</sequence>
<dbReference type="InterPro" id="IPR000524">
    <property type="entry name" value="Tscrpt_reg_HTH_GntR"/>
</dbReference>
<dbReference type="AlphaFoldDB" id="A0A4V1Z2I6"/>
<dbReference type="PANTHER" id="PTHR43537">
    <property type="entry name" value="TRANSCRIPTIONAL REGULATOR, GNTR FAMILY"/>
    <property type="match status" value="1"/>
</dbReference>
<proteinExistence type="predicted"/>
<gene>
    <name evidence="5" type="ORF">ETU37_03190</name>
</gene>
<dbReference type="SUPFAM" id="SSF46785">
    <property type="entry name" value="Winged helix' DNA-binding domain"/>
    <property type="match status" value="1"/>
</dbReference>
<protein>
    <submittedName>
        <fullName evidence="5">FadR family transcriptional regulator</fullName>
    </submittedName>
</protein>
<dbReference type="SMART" id="SM00895">
    <property type="entry name" value="FCD"/>
    <property type="match status" value="1"/>
</dbReference>
<dbReference type="PROSITE" id="PS50949">
    <property type="entry name" value="HTH_GNTR"/>
    <property type="match status" value="1"/>
</dbReference>
<evidence type="ECO:0000256" key="3">
    <source>
        <dbReference type="ARBA" id="ARBA00023163"/>
    </source>
</evidence>
<keyword evidence="6" id="KW-1185">Reference proteome</keyword>
<evidence type="ECO:0000256" key="2">
    <source>
        <dbReference type="ARBA" id="ARBA00023125"/>
    </source>
</evidence>
<evidence type="ECO:0000259" key="4">
    <source>
        <dbReference type="PROSITE" id="PS50949"/>
    </source>
</evidence>